<keyword evidence="2" id="KW-1185">Reference proteome</keyword>
<keyword evidence="1" id="KW-0808">Transferase</keyword>
<protein>
    <submittedName>
        <fullName evidence="1">Histidine kinase 3</fullName>
    </submittedName>
</protein>
<comment type="caution">
    <text evidence="1">The sequence shown here is derived from an EMBL/GenBank/DDBJ whole genome shotgun (WGS) entry which is preliminary data.</text>
</comment>
<sequence length="111" mass="12286">MMISIGILVIALLLGDIINATVNRIAKVEDDYHEMMELKKRAEAADVAKSQFLATVSHEIRTPMNGVLGMLQMLMDTDLDVTQQDYVRIAQGSGRALVSLINELLDEAKIE</sequence>
<gene>
    <name evidence="1" type="ORF">LOK49_LG12G00958</name>
</gene>
<evidence type="ECO:0000313" key="2">
    <source>
        <dbReference type="Proteomes" id="UP001060215"/>
    </source>
</evidence>
<evidence type="ECO:0000313" key="1">
    <source>
        <dbReference type="EMBL" id="KAI7990707.1"/>
    </source>
</evidence>
<dbReference type="Proteomes" id="UP001060215">
    <property type="component" value="Chromosome 13"/>
</dbReference>
<name>A0ACC0FRH9_9ERIC</name>
<organism evidence="1 2">
    <name type="scientific">Camellia lanceoleosa</name>
    <dbReference type="NCBI Taxonomy" id="1840588"/>
    <lineage>
        <taxon>Eukaryota</taxon>
        <taxon>Viridiplantae</taxon>
        <taxon>Streptophyta</taxon>
        <taxon>Embryophyta</taxon>
        <taxon>Tracheophyta</taxon>
        <taxon>Spermatophyta</taxon>
        <taxon>Magnoliopsida</taxon>
        <taxon>eudicotyledons</taxon>
        <taxon>Gunneridae</taxon>
        <taxon>Pentapetalae</taxon>
        <taxon>asterids</taxon>
        <taxon>Ericales</taxon>
        <taxon>Theaceae</taxon>
        <taxon>Camellia</taxon>
    </lineage>
</organism>
<accession>A0ACC0FRH9</accession>
<keyword evidence="1" id="KW-0418">Kinase</keyword>
<reference evidence="1 2" key="1">
    <citation type="journal article" date="2022" name="Plant J.">
        <title>Chromosome-level genome of Camellia lanceoleosa provides a valuable resource for understanding genome evolution and self-incompatibility.</title>
        <authorList>
            <person name="Gong W."/>
            <person name="Xiao S."/>
            <person name="Wang L."/>
            <person name="Liao Z."/>
            <person name="Chang Y."/>
            <person name="Mo W."/>
            <person name="Hu G."/>
            <person name="Li W."/>
            <person name="Zhao G."/>
            <person name="Zhu H."/>
            <person name="Hu X."/>
            <person name="Ji K."/>
            <person name="Xiang X."/>
            <person name="Song Q."/>
            <person name="Yuan D."/>
            <person name="Jin S."/>
            <person name="Zhang L."/>
        </authorList>
    </citation>
    <scope>NUCLEOTIDE SEQUENCE [LARGE SCALE GENOMIC DNA]</scope>
    <source>
        <strain evidence="1">SQ_2022a</strain>
    </source>
</reference>
<dbReference type="EMBL" id="CM045770">
    <property type="protein sequence ID" value="KAI7990707.1"/>
    <property type="molecule type" value="Genomic_DNA"/>
</dbReference>
<proteinExistence type="predicted"/>